<name>A0A316FZU9_9RHOB</name>
<keyword evidence="4" id="KW-0456">Lyase</keyword>
<evidence type="ECO:0000256" key="2">
    <source>
        <dbReference type="ARBA" id="ARBA00022723"/>
    </source>
</evidence>
<evidence type="ECO:0000256" key="4">
    <source>
        <dbReference type="ARBA" id="ARBA00023239"/>
    </source>
</evidence>
<organism evidence="6 7">
    <name type="scientific">Silicimonas algicola</name>
    <dbReference type="NCBI Taxonomy" id="1826607"/>
    <lineage>
        <taxon>Bacteria</taxon>
        <taxon>Pseudomonadati</taxon>
        <taxon>Pseudomonadota</taxon>
        <taxon>Alphaproteobacteria</taxon>
        <taxon>Rhodobacterales</taxon>
        <taxon>Paracoccaceae</taxon>
    </lineage>
</organism>
<keyword evidence="3" id="KW-0862">Zinc</keyword>
<dbReference type="EMBL" id="QGGV01000012">
    <property type="protein sequence ID" value="PWK54078.1"/>
    <property type="molecule type" value="Genomic_DNA"/>
</dbReference>
<dbReference type="PANTHER" id="PTHR33337">
    <property type="entry name" value="GFA DOMAIN-CONTAINING PROTEIN"/>
    <property type="match status" value="1"/>
</dbReference>
<evidence type="ECO:0000259" key="5">
    <source>
        <dbReference type="PROSITE" id="PS51891"/>
    </source>
</evidence>
<dbReference type="Pfam" id="PF04828">
    <property type="entry name" value="GFA"/>
    <property type="match status" value="1"/>
</dbReference>
<dbReference type="GO" id="GO:0046872">
    <property type="term" value="F:metal ion binding"/>
    <property type="evidence" value="ECO:0007669"/>
    <property type="project" value="UniProtKB-KW"/>
</dbReference>
<comment type="caution">
    <text evidence="6">The sequence shown here is derived from an EMBL/GenBank/DDBJ whole genome shotgun (WGS) entry which is preliminary data.</text>
</comment>
<dbReference type="Proteomes" id="UP000245390">
    <property type="component" value="Unassembled WGS sequence"/>
</dbReference>
<dbReference type="PANTHER" id="PTHR33337:SF40">
    <property type="entry name" value="CENP-V_GFA DOMAIN-CONTAINING PROTEIN-RELATED"/>
    <property type="match status" value="1"/>
</dbReference>
<reference evidence="6 7" key="1">
    <citation type="submission" date="2018-05" db="EMBL/GenBank/DDBJ databases">
        <title>Genomic Encyclopedia of Type Strains, Phase IV (KMG-IV): sequencing the most valuable type-strain genomes for metagenomic binning, comparative biology and taxonomic classification.</title>
        <authorList>
            <person name="Goeker M."/>
        </authorList>
    </citation>
    <scope>NUCLEOTIDE SEQUENCE [LARGE SCALE GENOMIC DNA]</scope>
    <source>
        <strain evidence="6 7">DSM 103371</strain>
    </source>
</reference>
<keyword evidence="7" id="KW-1185">Reference proteome</keyword>
<keyword evidence="2" id="KW-0479">Metal-binding</keyword>
<dbReference type="GO" id="GO:0016846">
    <property type="term" value="F:carbon-sulfur lyase activity"/>
    <property type="evidence" value="ECO:0007669"/>
    <property type="project" value="InterPro"/>
</dbReference>
<accession>A0A316FZU9</accession>
<sequence length="127" mass="14161">MCGATRFRAEGDPLWQTTCHCRDCQRAAGADYVSWIGMPRAGVTWSGPRRTFHSSSGVTRSFCTDCGTPLSYETEDLPEETHLYAPTLDDPSVYRPTAQLYFAERVAWLEGLRELPGHTKGSKSEIV</sequence>
<dbReference type="InterPro" id="IPR006913">
    <property type="entry name" value="CENP-V/GFA"/>
</dbReference>
<protein>
    <recommendedName>
        <fullName evidence="5">CENP-V/GFA domain-containing protein</fullName>
    </recommendedName>
</protein>
<proteinExistence type="inferred from homology"/>
<dbReference type="SUPFAM" id="SSF51316">
    <property type="entry name" value="Mss4-like"/>
    <property type="match status" value="1"/>
</dbReference>
<dbReference type="InterPro" id="IPR011057">
    <property type="entry name" value="Mss4-like_sf"/>
</dbReference>
<evidence type="ECO:0000313" key="6">
    <source>
        <dbReference type="EMBL" id="PWK54078.1"/>
    </source>
</evidence>
<dbReference type="AlphaFoldDB" id="A0A316FZU9"/>
<comment type="similarity">
    <text evidence="1">Belongs to the Gfa family.</text>
</comment>
<dbReference type="Gene3D" id="3.90.1590.10">
    <property type="entry name" value="glutathione-dependent formaldehyde- activating enzyme (gfa)"/>
    <property type="match status" value="1"/>
</dbReference>
<evidence type="ECO:0000313" key="7">
    <source>
        <dbReference type="Proteomes" id="UP000245390"/>
    </source>
</evidence>
<gene>
    <name evidence="6" type="ORF">C8D95_11266</name>
</gene>
<dbReference type="PROSITE" id="PS51891">
    <property type="entry name" value="CENP_V_GFA"/>
    <property type="match status" value="1"/>
</dbReference>
<feature type="domain" description="CENP-V/GFA" evidence="5">
    <location>
        <begin position="1"/>
        <end position="95"/>
    </location>
</feature>
<evidence type="ECO:0000256" key="1">
    <source>
        <dbReference type="ARBA" id="ARBA00005495"/>
    </source>
</evidence>
<evidence type="ECO:0000256" key="3">
    <source>
        <dbReference type="ARBA" id="ARBA00022833"/>
    </source>
</evidence>